<accession>A0A5C5Y153</accession>
<dbReference type="Gene3D" id="1.20.5.780">
    <property type="entry name" value="Single helix bin"/>
    <property type="match status" value="1"/>
</dbReference>
<name>A0A5C5Y153_9PLAN</name>
<dbReference type="EMBL" id="SJPL01000001">
    <property type="protein sequence ID" value="TWT68860.1"/>
    <property type="molecule type" value="Genomic_DNA"/>
</dbReference>
<evidence type="ECO:0000256" key="1">
    <source>
        <dbReference type="ARBA" id="ARBA00022649"/>
    </source>
</evidence>
<dbReference type="OrthoDB" id="287671at2"/>
<comment type="caution">
    <text evidence="4">The sequence shown here is derived from an EMBL/GenBank/DDBJ whole genome shotgun (WGS) entry which is preliminary data.</text>
</comment>
<organism evidence="4 5">
    <name type="scientific">Crateriforma conspicua</name>
    <dbReference type="NCBI Taxonomy" id="2527996"/>
    <lineage>
        <taxon>Bacteria</taxon>
        <taxon>Pseudomonadati</taxon>
        <taxon>Planctomycetota</taxon>
        <taxon>Planctomycetia</taxon>
        <taxon>Planctomycetales</taxon>
        <taxon>Planctomycetaceae</taxon>
        <taxon>Crateriforma</taxon>
    </lineage>
</organism>
<dbReference type="SUPFAM" id="SSF47598">
    <property type="entry name" value="Ribbon-helix-helix"/>
    <property type="match status" value="1"/>
</dbReference>
<dbReference type="RefSeq" id="WP_145295549.1">
    <property type="nucleotide sequence ID" value="NZ_CP036319.1"/>
</dbReference>
<keyword evidence="1" id="KW-1277">Toxin-antitoxin system</keyword>
<dbReference type="AlphaFoldDB" id="A0A5C5Y153"/>
<gene>
    <name evidence="4" type="ORF">Pan14r_11430</name>
</gene>
<sequence>METKSARIETRLSTEQKALIERAAAYLGRSVSDFVLGNAEQAAKAVIEEHERIQLDRTQSRVLVDALLSPPSPNKELRAAAKEHRKKVTSR</sequence>
<dbReference type="PANTHER" id="PTHR35401:SF2">
    <property type="entry name" value="ABC-TYPE TRANSPORT SYSTEM"/>
    <property type="match status" value="1"/>
</dbReference>
<dbReference type="GO" id="GO:0006355">
    <property type="term" value="P:regulation of DNA-templated transcription"/>
    <property type="evidence" value="ECO:0007669"/>
    <property type="project" value="InterPro"/>
</dbReference>
<dbReference type="InterPro" id="IPR014795">
    <property type="entry name" value="TacA_1-like"/>
</dbReference>
<feature type="region of interest" description="Disordered" evidence="3">
    <location>
        <begin position="72"/>
        <end position="91"/>
    </location>
</feature>
<evidence type="ECO:0008006" key="6">
    <source>
        <dbReference type="Google" id="ProtNLM"/>
    </source>
</evidence>
<comment type="similarity">
    <text evidence="2">Belongs to the TacA antitoxin family.</text>
</comment>
<dbReference type="Pfam" id="PF08681">
    <property type="entry name" value="TacA1"/>
    <property type="match status" value="1"/>
</dbReference>
<reference evidence="4 5" key="1">
    <citation type="submission" date="2019-02" db="EMBL/GenBank/DDBJ databases">
        <title>Deep-cultivation of Planctomycetes and their phenomic and genomic characterization uncovers novel biology.</title>
        <authorList>
            <person name="Wiegand S."/>
            <person name="Jogler M."/>
            <person name="Boedeker C."/>
            <person name="Pinto D."/>
            <person name="Vollmers J."/>
            <person name="Rivas-Marin E."/>
            <person name="Kohn T."/>
            <person name="Peeters S.H."/>
            <person name="Heuer A."/>
            <person name="Rast P."/>
            <person name="Oberbeckmann S."/>
            <person name="Bunk B."/>
            <person name="Jeske O."/>
            <person name="Meyerdierks A."/>
            <person name="Storesund J.E."/>
            <person name="Kallscheuer N."/>
            <person name="Luecker S."/>
            <person name="Lage O.M."/>
            <person name="Pohl T."/>
            <person name="Merkel B.J."/>
            <person name="Hornburger P."/>
            <person name="Mueller R.-W."/>
            <person name="Bruemmer F."/>
            <person name="Labrenz M."/>
            <person name="Spormann A.M."/>
            <person name="Op Den Camp H."/>
            <person name="Overmann J."/>
            <person name="Amann R."/>
            <person name="Jetten M.S.M."/>
            <person name="Mascher T."/>
            <person name="Medema M.H."/>
            <person name="Devos D.P."/>
            <person name="Kaster A.-K."/>
            <person name="Ovreas L."/>
            <person name="Rohde M."/>
            <person name="Galperin M.Y."/>
            <person name="Jogler C."/>
        </authorList>
    </citation>
    <scope>NUCLEOTIDE SEQUENCE [LARGE SCALE GENOMIC DNA]</scope>
    <source>
        <strain evidence="4 5">Pan14r</strain>
    </source>
</reference>
<evidence type="ECO:0000256" key="3">
    <source>
        <dbReference type="SAM" id="MobiDB-lite"/>
    </source>
</evidence>
<proteinExistence type="inferred from homology"/>
<keyword evidence="5" id="KW-1185">Reference proteome</keyword>
<evidence type="ECO:0000313" key="5">
    <source>
        <dbReference type="Proteomes" id="UP000317238"/>
    </source>
</evidence>
<protein>
    <recommendedName>
        <fullName evidence="6">DUF1778 domain-containing protein</fullName>
    </recommendedName>
</protein>
<dbReference type="PANTHER" id="PTHR35401">
    <property type="entry name" value="COPG FAMILY HELIX-TURN-HELIX PROTEIN-RELATED-RELATED"/>
    <property type="match status" value="1"/>
</dbReference>
<dbReference type="InterPro" id="IPR010985">
    <property type="entry name" value="Ribbon_hlx_hlx"/>
</dbReference>
<evidence type="ECO:0000313" key="4">
    <source>
        <dbReference type="EMBL" id="TWT68860.1"/>
    </source>
</evidence>
<dbReference type="Proteomes" id="UP000317238">
    <property type="component" value="Unassembled WGS sequence"/>
</dbReference>
<evidence type="ECO:0000256" key="2">
    <source>
        <dbReference type="ARBA" id="ARBA00049988"/>
    </source>
</evidence>